<dbReference type="AlphaFoldDB" id="T1A9E4"/>
<keyword evidence="4 5" id="KW-0472">Membrane</keyword>
<feature type="transmembrane region" description="Helical" evidence="5">
    <location>
        <begin position="7"/>
        <end position="33"/>
    </location>
</feature>
<dbReference type="GO" id="GO:0005886">
    <property type="term" value="C:plasma membrane"/>
    <property type="evidence" value="ECO:0007669"/>
    <property type="project" value="TreeGrafter"/>
</dbReference>
<dbReference type="Pfam" id="PF07690">
    <property type="entry name" value="MFS_1"/>
    <property type="match status" value="1"/>
</dbReference>
<evidence type="ECO:0000256" key="5">
    <source>
        <dbReference type="SAM" id="Phobius"/>
    </source>
</evidence>
<keyword evidence="2 5" id="KW-0812">Transmembrane</keyword>
<dbReference type="SUPFAM" id="SSF103473">
    <property type="entry name" value="MFS general substrate transporter"/>
    <property type="match status" value="1"/>
</dbReference>
<organism evidence="7">
    <name type="scientific">mine drainage metagenome</name>
    <dbReference type="NCBI Taxonomy" id="410659"/>
    <lineage>
        <taxon>unclassified sequences</taxon>
        <taxon>metagenomes</taxon>
        <taxon>ecological metagenomes</taxon>
    </lineage>
</organism>
<dbReference type="PROSITE" id="PS50850">
    <property type="entry name" value="MFS"/>
    <property type="match status" value="1"/>
</dbReference>
<proteinExistence type="predicted"/>
<evidence type="ECO:0000256" key="2">
    <source>
        <dbReference type="ARBA" id="ARBA00022692"/>
    </source>
</evidence>
<feature type="transmembrane region" description="Helical" evidence="5">
    <location>
        <begin position="39"/>
        <end position="61"/>
    </location>
</feature>
<dbReference type="Gene3D" id="1.20.1720.10">
    <property type="entry name" value="Multidrug resistance protein D"/>
    <property type="match status" value="1"/>
</dbReference>
<gene>
    <name evidence="7" type="ORF">B1B_08881</name>
</gene>
<dbReference type="InterPro" id="IPR036259">
    <property type="entry name" value="MFS_trans_sf"/>
</dbReference>
<sequence length="93" mass="10077">MEYKWKAFSVTSIGSLMAAIDGTIVLLALLPIAQDLSSSYVTIIWVVIAYLLATTALVLSFGRISDIYGRKRMYNVGFVIFTIGSALCGFSAT</sequence>
<evidence type="ECO:0000256" key="4">
    <source>
        <dbReference type="ARBA" id="ARBA00023136"/>
    </source>
</evidence>
<evidence type="ECO:0000256" key="3">
    <source>
        <dbReference type="ARBA" id="ARBA00022989"/>
    </source>
</evidence>
<reference evidence="7" key="2">
    <citation type="journal article" date="2014" name="ISME J.">
        <title>Microbial stratification in low pH oxic and suboxic macroscopic growths along an acid mine drainage.</title>
        <authorList>
            <person name="Mendez-Garcia C."/>
            <person name="Mesa V."/>
            <person name="Sprenger R.R."/>
            <person name="Richter M."/>
            <person name="Diez M.S."/>
            <person name="Solano J."/>
            <person name="Bargiela R."/>
            <person name="Golyshina O.V."/>
            <person name="Manteca A."/>
            <person name="Ramos J.L."/>
            <person name="Gallego J.R."/>
            <person name="Llorente I."/>
            <person name="Martins Dos Santos V.A."/>
            <person name="Jensen O.N."/>
            <person name="Pelaez A.I."/>
            <person name="Sanchez J."/>
            <person name="Ferrer M."/>
        </authorList>
    </citation>
    <scope>NUCLEOTIDE SEQUENCE</scope>
</reference>
<feature type="transmembrane region" description="Helical" evidence="5">
    <location>
        <begin position="73"/>
        <end position="92"/>
    </location>
</feature>
<dbReference type="InterPro" id="IPR011701">
    <property type="entry name" value="MFS"/>
</dbReference>
<dbReference type="InterPro" id="IPR020846">
    <property type="entry name" value="MFS_dom"/>
</dbReference>
<dbReference type="PANTHER" id="PTHR23501">
    <property type="entry name" value="MAJOR FACILITATOR SUPERFAMILY"/>
    <property type="match status" value="1"/>
</dbReference>
<name>T1A9E4_9ZZZZ</name>
<comment type="subcellular location">
    <subcellularLocation>
        <location evidence="1">Membrane</location>
        <topology evidence="1">Multi-pass membrane protein</topology>
    </subcellularLocation>
</comment>
<comment type="caution">
    <text evidence="7">The sequence shown here is derived from an EMBL/GenBank/DDBJ whole genome shotgun (WGS) entry which is preliminary data.</text>
</comment>
<evidence type="ECO:0000259" key="6">
    <source>
        <dbReference type="PROSITE" id="PS50850"/>
    </source>
</evidence>
<keyword evidence="3 5" id="KW-1133">Transmembrane helix</keyword>
<dbReference type="PANTHER" id="PTHR23501:SF5">
    <property type="entry name" value="TRANSPORT PROTEIN"/>
    <property type="match status" value="1"/>
</dbReference>
<dbReference type="EMBL" id="AUZY01005826">
    <property type="protein sequence ID" value="EQD57301.1"/>
    <property type="molecule type" value="Genomic_DNA"/>
</dbReference>
<evidence type="ECO:0000313" key="7">
    <source>
        <dbReference type="EMBL" id="EQD57301.1"/>
    </source>
</evidence>
<dbReference type="GO" id="GO:0022857">
    <property type="term" value="F:transmembrane transporter activity"/>
    <property type="evidence" value="ECO:0007669"/>
    <property type="project" value="InterPro"/>
</dbReference>
<feature type="domain" description="Major facilitator superfamily (MFS) profile" evidence="6">
    <location>
        <begin position="7"/>
        <end position="93"/>
    </location>
</feature>
<feature type="non-terminal residue" evidence="7">
    <location>
        <position position="93"/>
    </location>
</feature>
<protein>
    <submittedName>
        <fullName evidence="7">Major facilitator transporter</fullName>
    </submittedName>
</protein>
<evidence type="ECO:0000256" key="1">
    <source>
        <dbReference type="ARBA" id="ARBA00004141"/>
    </source>
</evidence>
<reference evidence="7" key="1">
    <citation type="submission" date="2013-08" db="EMBL/GenBank/DDBJ databases">
        <authorList>
            <person name="Mendez C."/>
            <person name="Richter M."/>
            <person name="Ferrer M."/>
            <person name="Sanchez J."/>
        </authorList>
    </citation>
    <scope>NUCLEOTIDE SEQUENCE</scope>
</reference>
<accession>T1A9E4</accession>